<gene>
    <name evidence="6" type="primary">comR_1</name>
    <name evidence="6" type="ORF">CA13_19690</name>
</gene>
<keyword evidence="1" id="KW-0805">Transcription regulation</keyword>
<accession>A0A5C5YZQ8</accession>
<dbReference type="AlphaFoldDB" id="A0A5C5YZQ8"/>
<dbReference type="Gene3D" id="1.10.357.10">
    <property type="entry name" value="Tetracycline Repressor, domain 2"/>
    <property type="match status" value="1"/>
</dbReference>
<evidence type="ECO:0000313" key="7">
    <source>
        <dbReference type="Proteomes" id="UP000315010"/>
    </source>
</evidence>
<dbReference type="PANTHER" id="PTHR47506:SF1">
    <property type="entry name" value="HTH-TYPE TRANSCRIPTIONAL REGULATOR YJDC"/>
    <property type="match status" value="1"/>
</dbReference>
<feature type="DNA-binding region" description="H-T-H motif" evidence="4">
    <location>
        <begin position="53"/>
        <end position="72"/>
    </location>
</feature>
<sequence length="215" mass="23519">MDYITKSQALVDRLVYMCDNTLMKTGRPTEFDREEALEKAMGLFWRKGYEATGLADLTKEMGIGRQSLYNAFGDKHSLFVAAVKNYGNWTVQQFTTTLQQPGSPIGNIQKLVQSIVSFAKSGDNCGCLLTNSMVELSPHDEEVAELVRSTNKRVLKAFQGALDQAVEAGEISGDTDTRAVARFLNSTIHGMVVMGKNGSSKAALNDIVKIALSKL</sequence>
<dbReference type="GO" id="GO:0003677">
    <property type="term" value="F:DNA binding"/>
    <property type="evidence" value="ECO:0007669"/>
    <property type="project" value="UniProtKB-UniRule"/>
</dbReference>
<comment type="caution">
    <text evidence="6">The sequence shown here is derived from an EMBL/GenBank/DDBJ whole genome shotgun (WGS) entry which is preliminary data.</text>
</comment>
<keyword evidence="2 4" id="KW-0238">DNA-binding</keyword>
<evidence type="ECO:0000259" key="5">
    <source>
        <dbReference type="PROSITE" id="PS50977"/>
    </source>
</evidence>
<dbReference type="RefSeq" id="WP_146395622.1">
    <property type="nucleotide sequence ID" value="NZ_SJPJ01000001.1"/>
</dbReference>
<keyword evidence="7" id="KW-1185">Reference proteome</keyword>
<dbReference type="PANTHER" id="PTHR47506">
    <property type="entry name" value="TRANSCRIPTIONAL REGULATORY PROTEIN"/>
    <property type="match status" value="1"/>
</dbReference>
<name>A0A5C5YZQ8_9BACT</name>
<reference evidence="6 7" key="1">
    <citation type="submission" date="2019-02" db="EMBL/GenBank/DDBJ databases">
        <title>Deep-cultivation of Planctomycetes and their phenomic and genomic characterization uncovers novel biology.</title>
        <authorList>
            <person name="Wiegand S."/>
            <person name="Jogler M."/>
            <person name="Boedeker C."/>
            <person name="Pinto D."/>
            <person name="Vollmers J."/>
            <person name="Rivas-Marin E."/>
            <person name="Kohn T."/>
            <person name="Peeters S.H."/>
            <person name="Heuer A."/>
            <person name="Rast P."/>
            <person name="Oberbeckmann S."/>
            <person name="Bunk B."/>
            <person name="Jeske O."/>
            <person name="Meyerdierks A."/>
            <person name="Storesund J.E."/>
            <person name="Kallscheuer N."/>
            <person name="Luecker S."/>
            <person name="Lage O.M."/>
            <person name="Pohl T."/>
            <person name="Merkel B.J."/>
            <person name="Hornburger P."/>
            <person name="Mueller R.-W."/>
            <person name="Bruemmer F."/>
            <person name="Labrenz M."/>
            <person name="Spormann A.M."/>
            <person name="Op Den Camp H."/>
            <person name="Overmann J."/>
            <person name="Amann R."/>
            <person name="Jetten M.S.M."/>
            <person name="Mascher T."/>
            <person name="Medema M.H."/>
            <person name="Devos D.P."/>
            <person name="Kaster A.-K."/>
            <person name="Ovreas L."/>
            <person name="Rohde M."/>
            <person name="Galperin M.Y."/>
            <person name="Jogler C."/>
        </authorList>
    </citation>
    <scope>NUCLEOTIDE SEQUENCE [LARGE SCALE GENOMIC DNA]</scope>
    <source>
        <strain evidence="6 7">CA13</strain>
    </source>
</reference>
<dbReference type="InterPro" id="IPR009057">
    <property type="entry name" value="Homeodomain-like_sf"/>
</dbReference>
<organism evidence="6 7">
    <name type="scientific">Novipirellula herctigrandis</name>
    <dbReference type="NCBI Taxonomy" id="2527986"/>
    <lineage>
        <taxon>Bacteria</taxon>
        <taxon>Pseudomonadati</taxon>
        <taxon>Planctomycetota</taxon>
        <taxon>Planctomycetia</taxon>
        <taxon>Pirellulales</taxon>
        <taxon>Pirellulaceae</taxon>
        <taxon>Novipirellula</taxon>
    </lineage>
</organism>
<dbReference type="Pfam" id="PF00440">
    <property type="entry name" value="TetR_N"/>
    <property type="match status" value="1"/>
</dbReference>
<protein>
    <submittedName>
        <fullName evidence="6">HTH-type transcriptional repressor ComR</fullName>
    </submittedName>
</protein>
<dbReference type="OrthoDB" id="113732at2"/>
<dbReference type="InterPro" id="IPR001647">
    <property type="entry name" value="HTH_TetR"/>
</dbReference>
<proteinExistence type="predicted"/>
<keyword evidence="3" id="KW-0804">Transcription</keyword>
<dbReference type="Proteomes" id="UP000315010">
    <property type="component" value="Unassembled WGS sequence"/>
</dbReference>
<evidence type="ECO:0000256" key="3">
    <source>
        <dbReference type="ARBA" id="ARBA00023163"/>
    </source>
</evidence>
<evidence type="ECO:0000256" key="1">
    <source>
        <dbReference type="ARBA" id="ARBA00023015"/>
    </source>
</evidence>
<dbReference type="EMBL" id="SJPJ01000001">
    <property type="protein sequence ID" value="TWT80524.1"/>
    <property type="molecule type" value="Genomic_DNA"/>
</dbReference>
<evidence type="ECO:0000313" key="6">
    <source>
        <dbReference type="EMBL" id="TWT80524.1"/>
    </source>
</evidence>
<dbReference type="InterPro" id="IPR036271">
    <property type="entry name" value="Tet_transcr_reg_TetR-rel_C_sf"/>
</dbReference>
<dbReference type="Pfam" id="PF16925">
    <property type="entry name" value="TetR_C_13"/>
    <property type="match status" value="1"/>
</dbReference>
<dbReference type="InterPro" id="IPR011075">
    <property type="entry name" value="TetR_C"/>
</dbReference>
<dbReference type="Gene3D" id="1.10.10.60">
    <property type="entry name" value="Homeodomain-like"/>
    <property type="match status" value="1"/>
</dbReference>
<dbReference type="SUPFAM" id="SSF46689">
    <property type="entry name" value="Homeodomain-like"/>
    <property type="match status" value="1"/>
</dbReference>
<evidence type="ECO:0000256" key="2">
    <source>
        <dbReference type="ARBA" id="ARBA00023125"/>
    </source>
</evidence>
<dbReference type="SUPFAM" id="SSF48498">
    <property type="entry name" value="Tetracyclin repressor-like, C-terminal domain"/>
    <property type="match status" value="1"/>
</dbReference>
<evidence type="ECO:0000256" key="4">
    <source>
        <dbReference type="PROSITE-ProRule" id="PRU00335"/>
    </source>
</evidence>
<dbReference type="PROSITE" id="PS50977">
    <property type="entry name" value="HTH_TETR_2"/>
    <property type="match status" value="1"/>
</dbReference>
<feature type="domain" description="HTH tetR-type" evidence="5">
    <location>
        <begin position="30"/>
        <end position="90"/>
    </location>
</feature>